<evidence type="ECO:0000313" key="2">
    <source>
        <dbReference type="Proteomes" id="UP000034407"/>
    </source>
</evidence>
<accession>A0A0M3DGU2</accession>
<evidence type="ECO:0000313" key="1">
    <source>
        <dbReference type="EMBL" id="KKY01513.1"/>
    </source>
</evidence>
<sequence length="91" mass="10844">MEEFINFLDSNLYLNGFKMIKLSSNKILIFKSFSKYSKCIYIDIIDDIIQVKIDKIFDVYGFYNGIERLMLPKNSFNDMKSSLNYIQKNCR</sequence>
<keyword evidence="2" id="KW-1185">Reference proteome</keyword>
<dbReference type="EMBL" id="LBBT01000180">
    <property type="protein sequence ID" value="KKY01513.1"/>
    <property type="molecule type" value="Genomic_DNA"/>
</dbReference>
<proteinExistence type="predicted"/>
<dbReference type="Proteomes" id="UP000034407">
    <property type="component" value="Unassembled WGS sequence"/>
</dbReference>
<name>A0A0M3DGU2_9FIRM</name>
<reference evidence="1 2" key="1">
    <citation type="submission" date="2015-04" db="EMBL/GenBank/DDBJ databases">
        <title>Microcin producing Clostridium sp. JC272T.</title>
        <authorList>
            <person name="Jyothsna T."/>
            <person name="Sasikala C."/>
            <person name="Ramana C."/>
        </authorList>
    </citation>
    <scope>NUCLEOTIDE SEQUENCE [LARGE SCALE GENOMIC DNA]</scope>
    <source>
        <strain evidence="1 2">JC272</strain>
    </source>
</reference>
<gene>
    <name evidence="1" type="ORF">VN21_08335</name>
</gene>
<dbReference type="AlphaFoldDB" id="A0A0M3DGU2"/>
<dbReference type="RefSeq" id="WP_046822840.1">
    <property type="nucleotide sequence ID" value="NZ_JBCLWQ010000002.1"/>
</dbReference>
<protein>
    <submittedName>
        <fullName evidence="1">Uncharacterized protein</fullName>
    </submittedName>
</protein>
<dbReference type="PATRIC" id="fig|1629550.3.peg.1107"/>
<dbReference type="OrthoDB" id="1756871at2"/>
<organism evidence="1 2">
    <name type="scientific">Paraclostridium benzoelyticum</name>
    <dbReference type="NCBI Taxonomy" id="1629550"/>
    <lineage>
        <taxon>Bacteria</taxon>
        <taxon>Bacillati</taxon>
        <taxon>Bacillota</taxon>
        <taxon>Clostridia</taxon>
        <taxon>Peptostreptococcales</taxon>
        <taxon>Peptostreptococcaceae</taxon>
        <taxon>Paraclostridium</taxon>
    </lineage>
</organism>
<comment type="caution">
    <text evidence="1">The sequence shown here is derived from an EMBL/GenBank/DDBJ whole genome shotgun (WGS) entry which is preliminary data.</text>
</comment>